<dbReference type="OrthoDB" id="6282766at2"/>
<evidence type="ECO:0000256" key="1">
    <source>
        <dbReference type="SAM" id="SignalP"/>
    </source>
</evidence>
<keyword evidence="1" id="KW-0732">Signal</keyword>
<proteinExistence type="predicted"/>
<dbReference type="RefSeq" id="WP_105531258.1">
    <property type="nucleotide sequence ID" value="NZ_PUGF01000006.1"/>
</dbReference>
<sequence length="328" mass="36725">MKNLLAALLSLLVFNSASAATTDETTSSFSAPAHRVTFEFHSAFLMNLHHVLVDAAVHDGKLETLPWQEKPSAAEWQTLQNAVTFYRDNYAKRSLLFDKTMTDIKVALSVDDTRRDATGLNLPPDLIAVLNSVAPIYARGLWSIQDRSNQLWIQQAKSLDALYGAEVQAGIEHYLQHGFPLTPVRDDVVVETGDRRGAYTDEQTVLPSGRADYSGLATLEMLYHEASHINVTDTLSDAIDARLKATDRSDKFQLWHAVQFYTVGKVVQDVYKQRANLDYRPYADKNGVYQRGWSIFVPSLNDIWLPYMNGKSTLQEAVTAMVDKLPAT</sequence>
<dbReference type="EMBL" id="PUGF01000006">
    <property type="protein sequence ID" value="PRC93594.1"/>
    <property type="molecule type" value="Genomic_DNA"/>
</dbReference>
<organism evidence="2 3">
    <name type="scientific">Solimicrobium silvestre</name>
    <dbReference type="NCBI Taxonomy" id="2099400"/>
    <lineage>
        <taxon>Bacteria</taxon>
        <taxon>Pseudomonadati</taxon>
        <taxon>Pseudomonadota</taxon>
        <taxon>Betaproteobacteria</taxon>
        <taxon>Burkholderiales</taxon>
        <taxon>Oxalobacteraceae</taxon>
        <taxon>Solimicrobium</taxon>
    </lineage>
</organism>
<reference evidence="2 3" key="1">
    <citation type="submission" date="2018-02" db="EMBL/GenBank/DDBJ databases">
        <title>Solimicrobium silvestre gen. nov., sp. nov., isolated from alpine forest soil.</title>
        <authorList>
            <person name="Margesin R."/>
            <person name="Albuquerque L."/>
            <person name="Zhang D.-C."/>
            <person name="Froufe H.J.C."/>
            <person name="Severino R."/>
            <person name="Roxo I."/>
            <person name="Egas C."/>
            <person name="Da Costa M.S."/>
        </authorList>
    </citation>
    <scope>NUCLEOTIDE SEQUENCE [LARGE SCALE GENOMIC DNA]</scope>
    <source>
        <strain evidence="2 3">S20-91</strain>
    </source>
</reference>
<feature type="chain" id="PRO_5015783574" description="DUF2268 domain-containing protein" evidence="1">
    <location>
        <begin position="20"/>
        <end position="328"/>
    </location>
</feature>
<keyword evidence="3" id="KW-1185">Reference proteome</keyword>
<dbReference type="Proteomes" id="UP000237839">
    <property type="component" value="Unassembled WGS sequence"/>
</dbReference>
<protein>
    <recommendedName>
        <fullName evidence="4">DUF2268 domain-containing protein</fullName>
    </recommendedName>
</protein>
<dbReference type="AlphaFoldDB" id="A0A2S9H0T3"/>
<gene>
    <name evidence="2" type="ORF">S2091_1595</name>
</gene>
<evidence type="ECO:0000313" key="3">
    <source>
        <dbReference type="Proteomes" id="UP000237839"/>
    </source>
</evidence>
<evidence type="ECO:0000313" key="2">
    <source>
        <dbReference type="EMBL" id="PRC93594.1"/>
    </source>
</evidence>
<feature type="signal peptide" evidence="1">
    <location>
        <begin position="1"/>
        <end position="19"/>
    </location>
</feature>
<accession>A0A2S9H0T3</accession>
<comment type="caution">
    <text evidence="2">The sequence shown here is derived from an EMBL/GenBank/DDBJ whole genome shotgun (WGS) entry which is preliminary data.</text>
</comment>
<name>A0A2S9H0T3_9BURK</name>
<evidence type="ECO:0008006" key="4">
    <source>
        <dbReference type="Google" id="ProtNLM"/>
    </source>
</evidence>